<dbReference type="InterPro" id="IPR053278">
    <property type="entry name" value="Pre-60S_factor_ECM1"/>
</dbReference>
<dbReference type="AlphaFoldDB" id="A0A6A6A5P7"/>
<evidence type="ECO:0000256" key="2">
    <source>
        <dbReference type="ARBA" id="ARBA00004496"/>
    </source>
</evidence>
<dbReference type="GO" id="GO:0005737">
    <property type="term" value="C:cytoplasm"/>
    <property type="evidence" value="ECO:0007669"/>
    <property type="project" value="UniProtKB-SubCell"/>
</dbReference>
<evidence type="ECO:0000256" key="7">
    <source>
        <dbReference type="SAM" id="MobiDB-lite"/>
    </source>
</evidence>
<name>A0A6A6A5P7_9PLEO</name>
<feature type="compositionally biased region" description="Basic residues" evidence="7">
    <location>
        <begin position="1"/>
        <end position="20"/>
    </location>
</feature>
<feature type="region of interest" description="Disordered" evidence="7">
    <location>
        <begin position="130"/>
        <end position="150"/>
    </location>
</feature>
<protein>
    <recommendedName>
        <fullName evidence="10">Ribosome biogenesis protein Alb1</fullName>
    </recommendedName>
</protein>
<dbReference type="PANTHER" id="PTHR28280">
    <property type="entry name" value="SHUTTLING PRE-60S FACTOR ECM1"/>
    <property type="match status" value="1"/>
</dbReference>
<feature type="region of interest" description="Disordered" evidence="7">
    <location>
        <begin position="1"/>
        <end position="70"/>
    </location>
</feature>
<dbReference type="GO" id="GO:0005730">
    <property type="term" value="C:nucleolus"/>
    <property type="evidence" value="ECO:0007669"/>
    <property type="project" value="TreeGrafter"/>
</dbReference>
<proteinExistence type="predicted"/>
<feature type="non-terminal residue" evidence="8">
    <location>
        <position position="150"/>
    </location>
</feature>
<dbReference type="GeneID" id="54403151"/>
<dbReference type="EMBL" id="ML977513">
    <property type="protein sequence ID" value="KAF2126434.1"/>
    <property type="molecule type" value="Genomic_DNA"/>
</dbReference>
<evidence type="ECO:0000256" key="3">
    <source>
        <dbReference type="ARBA" id="ARBA00022448"/>
    </source>
</evidence>
<comment type="subcellular location">
    <subcellularLocation>
        <location evidence="2">Cytoplasm</location>
    </subcellularLocation>
    <subcellularLocation>
        <location evidence="1">Nucleus</location>
    </subcellularLocation>
</comment>
<evidence type="ECO:0000256" key="4">
    <source>
        <dbReference type="ARBA" id="ARBA00022490"/>
    </source>
</evidence>
<evidence type="ECO:0000313" key="9">
    <source>
        <dbReference type="Proteomes" id="UP000799771"/>
    </source>
</evidence>
<dbReference type="Proteomes" id="UP000799771">
    <property type="component" value="Unassembled WGS sequence"/>
</dbReference>
<dbReference type="OrthoDB" id="5304887at2759"/>
<sequence>MAKTAKLKKKQTTVHSRAARRAVSPSINLDKTVKDLPKTTTDPSEPKHHVLSAQKAGIQKAKKGNLKRSQRLRHQKGLERGADNMDKLELKRIKSFGRELKVKERAKGWEDVNGVATKKTKKGTFDVLDDEADDKAEREWVSDDEMDDEV</sequence>
<keyword evidence="4" id="KW-0963">Cytoplasm</keyword>
<dbReference type="RefSeq" id="XP_033520826.1">
    <property type="nucleotide sequence ID" value="XM_033662719.1"/>
</dbReference>
<keyword evidence="9" id="KW-1185">Reference proteome</keyword>
<evidence type="ECO:0008006" key="10">
    <source>
        <dbReference type="Google" id="ProtNLM"/>
    </source>
</evidence>
<keyword evidence="5" id="KW-0690">Ribosome biogenesis</keyword>
<keyword evidence="3" id="KW-0813">Transport</keyword>
<reference evidence="8" key="1">
    <citation type="journal article" date="2020" name="Stud. Mycol.">
        <title>101 Dothideomycetes genomes: a test case for predicting lifestyles and emergence of pathogens.</title>
        <authorList>
            <person name="Haridas S."/>
            <person name="Albert R."/>
            <person name="Binder M."/>
            <person name="Bloem J."/>
            <person name="Labutti K."/>
            <person name="Salamov A."/>
            <person name="Andreopoulos B."/>
            <person name="Baker S."/>
            <person name="Barry K."/>
            <person name="Bills G."/>
            <person name="Bluhm B."/>
            <person name="Cannon C."/>
            <person name="Castanera R."/>
            <person name="Culley D."/>
            <person name="Daum C."/>
            <person name="Ezra D."/>
            <person name="Gonzalez J."/>
            <person name="Henrissat B."/>
            <person name="Kuo A."/>
            <person name="Liang C."/>
            <person name="Lipzen A."/>
            <person name="Lutzoni F."/>
            <person name="Magnuson J."/>
            <person name="Mondo S."/>
            <person name="Nolan M."/>
            <person name="Ohm R."/>
            <person name="Pangilinan J."/>
            <person name="Park H.-J."/>
            <person name="Ramirez L."/>
            <person name="Alfaro M."/>
            <person name="Sun H."/>
            <person name="Tritt A."/>
            <person name="Yoshinaga Y."/>
            <person name="Zwiers L.-H."/>
            <person name="Turgeon B."/>
            <person name="Goodwin S."/>
            <person name="Spatafora J."/>
            <person name="Crous P."/>
            <person name="Grigoriev I."/>
        </authorList>
    </citation>
    <scope>NUCLEOTIDE SEQUENCE</scope>
    <source>
        <strain evidence="8">CBS 119687</strain>
    </source>
</reference>
<dbReference type="GO" id="GO:0000055">
    <property type="term" value="P:ribosomal large subunit export from nucleus"/>
    <property type="evidence" value="ECO:0007669"/>
    <property type="project" value="TreeGrafter"/>
</dbReference>
<gene>
    <name evidence="8" type="ORF">P153DRAFT_251991</name>
</gene>
<evidence type="ECO:0000256" key="5">
    <source>
        <dbReference type="ARBA" id="ARBA00022517"/>
    </source>
</evidence>
<evidence type="ECO:0000256" key="6">
    <source>
        <dbReference type="ARBA" id="ARBA00023242"/>
    </source>
</evidence>
<dbReference type="PANTHER" id="PTHR28280:SF1">
    <property type="entry name" value="SHUTTLING PRE-60S FACTOR ECM1"/>
    <property type="match status" value="1"/>
</dbReference>
<keyword evidence="6" id="KW-0539">Nucleus</keyword>
<evidence type="ECO:0000313" key="8">
    <source>
        <dbReference type="EMBL" id="KAF2126434.1"/>
    </source>
</evidence>
<organism evidence="8 9">
    <name type="scientific">Dothidotthia symphoricarpi CBS 119687</name>
    <dbReference type="NCBI Taxonomy" id="1392245"/>
    <lineage>
        <taxon>Eukaryota</taxon>
        <taxon>Fungi</taxon>
        <taxon>Dikarya</taxon>
        <taxon>Ascomycota</taxon>
        <taxon>Pezizomycotina</taxon>
        <taxon>Dothideomycetes</taxon>
        <taxon>Pleosporomycetidae</taxon>
        <taxon>Pleosporales</taxon>
        <taxon>Dothidotthiaceae</taxon>
        <taxon>Dothidotthia</taxon>
    </lineage>
</organism>
<dbReference type="Pfam" id="PF09135">
    <property type="entry name" value="Alb1"/>
    <property type="match status" value="1"/>
</dbReference>
<evidence type="ECO:0000256" key="1">
    <source>
        <dbReference type="ARBA" id="ARBA00004123"/>
    </source>
</evidence>
<dbReference type="GO" id="GO:0030687">
    <property type="term" value="C:preribosome, large subunit precursor"/>
    <property type="evidence" value="ECO:0007669"/>
    <property type="project" value="TreeGrafter"/>
</dbReference>
<feature type="compositionally biased region" description="Basic residues" evidence="7">
    <location>
        <begin position="60"/>
        <end position="70"/>
    </location>
</feature>
<accession>A0A6A6A5P7</accession>
<dbReference type="InterPro" id="IPR022784">
    <property type="entry name" value="Ribosome_bgen_Alb1"/>
</dbReference>